<keyword evidence="3" id="KW-1185">Reference proteome</keyword>
<evidence type="ECO:0000256" key="1">
    <source>
        <dbReference type="SAM" id="MobiDB-lite"/>
    </source>
</evidence>
<dbReference type="OrthoDB" id="3258555at2759"/>
<protein>
    <recommendedName>
        <fullName evidence="4">F-box domain-containing protein</fullName>
    </recommendedName>
</protein>
<reference evidence="2" key="1">
    <citation type="submission" date="2022-07" db="EMBL/GenBank/DDBJ databases">
        <title>The genome of Lyophyllum shimeji provides insight into the initial evolution of ectomycorrhizal fungal genome.</title>
        <authorList>
            <person name="Kobayashi Y."/>
            <person name="Shibata T."/>
            <person name="Hirakawa H."/>
            <person name="Shigenobu S."/>
            <person name="Nishiyama T."/>
            <person name="Yamada A."/>
            <person name="Hasebe M."/>
            <person name="Kawaguchi M."/>
        </authorList>
    </citation>
    <scope>NUCLEOTIDE SEQUENCE</scope>
    <source>
        <strain evidence="2">AT787</strain>
    </source>
</reference>
<comment type="caution">
    <text evidence="2">The sequence shown here is derived from an EMBL/GenBank/DDBJ whole genome shotgun (WGS) entry which is preliminary data.</text>
</comment>
<name>A0A9P3PK65_LYOSH</name>
<evidence type="ECO:0000313" key="2">
    <source>
        <dbReference type="EMBL" id="GLB37423.1"/>
    </source>
</evidence>
<dbReference type="SUPFAM" id="SSF52047">
    <property type="entry name" value="RNI-like"/>
    <property type="match status" value="1"/>
</dbReference>
<dbReference type="AlphaFoldDB" id="A0A9P3PK65"/>
<feature type="compositionally biased region" description="Acidic residues" evidence="1">
    <location>
        <begin position="395"/>
        <end position="406"/>
    </location>
</feature>
<feature type="region of interest" description="Disordered" evidence="1">
    <location>
        <begin position="395"/>
        <end position="424"/>
    </location>
</feature>
<dbReference type="EMBL" id="BRPK01000004">
    <property type="protein sequence ID" value="GLB37423.1"/>
    <property type="molecule type" value="Genomic_DNA"/>
</dbReference>
<organism evidence="2 3">
    <name type="scientific">Lyophyllum shimeji</name>
    <name type="common">Hon-shimeji</name>
    <name type="synonym">Tricholoma shimeji</name>
    <dbReference type="NCBI Taxonomy" id="47721"/>
    <lineage>
        <taxon>Eukaryota</taxon>
        <taxon>Fungi</taxon>
        <taxon>Dikarya</taxon>
        <taxon>Basidiomycota</taxon>
        <taxon>Agaricomycotina</taxon>
        <taxon>Agaricomycetes</taxon>
        <taxon>Agaricomycetidae</taxon>
        <taxon>Agaricales</taxon>
        <taxon>Tricholomatineae</taxon>
        <taxon>Lyophyllaceae</taxon>
        <taxon>Lyophyllum</taxon>
    </lineage>
</organism>
<sequence length="438" mass="49570">MVMMSEAAATPSLATYPGLPPEILFLIFLRAIPPNFLLDTSLAAGPNSPWCKALAFKRSLILVCKEWYAVGVRLLYEDVVFRRMNQMTALLRTLETSGGKFCDLIKRVTLYAYIPDTYSPFWVRCIQRLMDLCPRISRFDAACPWAFPYPLPPSLPRLTSSITHLQLHAALTAAEQFSVLDNQNLPKRCHLPNLGTLIIGMFPVGNDRLSSIGGIFSMPRLRQLTCEFDYFGPDGVTTIDMEHYIPFLEIHGRQLRSLHVRPAFLWTMKGFRISSQRMVDACPVLEHLVLHPCADPVTHKNVKWVDVWSRHVAAGPESSWRALRESLTTKFFPKLERVRVLSSSLSLFCDIPTVFPPDIVSEPKDVLEFEFPGVYLRHDLGFVWSERQIDVDTMYDEDDSGDEDYCSDSSSSSSPSDDDGASVSSAEYSYGLDAYEWD</sequence>
<feature type="compositionally biased region" description="Low complexity" evidence="1">
    <location>
        <begin position="407"/>
        <end position="424"/>
    </location>
</feature>
<gene>
    <name evidence="2" type="ORF">LshimejAT787_0404740</name>
</gene>
<accession>A0A9P3PK65</accession>
<evidence type="ECO:0000313" key="3">
    <source>
        <dbReference type="Proteomes" id="UP001063166"/>
    </source>
</evidence>
<dbReference type="Proteomes" id="UP001063166">
    <property type="component" value="Unassembled WGS sequence"/>
</dbReference>
<evidence type="ECO:0008006" key="4">
    <source>
        <dbReference type="Google" id="ProtNLM"/>
    </source>
</evidence>
<proteinExistence type="predicted"/>